<evidence type="ECO:0000313" key="2">
    <source>
        <dbReference type="EMBL" id="WVX80076.1"/>
    </source>
</evidence>
<dbReference type="InterPro" id="IPR032466">
    <property type="entry name" value="Metal_Hydrolase"/>
</dbReference>
<dbReference type="EMBL" id="CP137640">
    <property type="protein sequence ID" value="WVX80076.1"/>
    <property type="molecule type" value="Genomic_DNA"/>
</dbReference>
<name>A0ABZ2CCR5_9BACI</name>
<sequence>MSIYIIKAKKIITVSKKGTIDHGAMVVQNGKIMNISTWEKINQKYHQVPLLDYSDYIICPSLVDCHTHLLEFGPPSQFPITQETHLLAGKAILLNTLCAGITALGEQVCGNPICDLRVSELKRAAQDIPMDISFAASILSLGFKRLIHFTAVTGSTPVPREVLVSKEVLETLASENEYAGENIFINATPGNFLESEVPNAGELIYSQQELEYIVSIFHEQGQQIGAHAAGEPGIQMALEAGFDVLHHAHGITDSQIEKAARQKTQVVATPLGGTHLKPNTFAEIMKMVNAQISVSISTDAFLPPYEKNAVALQNDRKTLMGPEALMAIANPYMKGMLEYGYSENEALALITRNPAKVLGKETQFGSLEAGKEANFLIAEGTPGIEIVNPNKIKAVYFRGEKVVSRL</sequence>
<dbReference type="InterPro" id="IPR051781">
    <property type="entry name" value="Metallo-dep_Hydrolase"/>
</dbReference>
<protein>
    <submittedName>
        <fullName evidence="2">Amidohydrolase family protein</fullName>
    </submittedName>
</protein>
<feature type="domain" description="Amidohydrolase-related" evidence="1">
    <location>
        <begin position="57"/>
        <end position="400"/>
    </location>
</feature>
<reference evidence="2 3" key="1">
    <citation type="submission" date="2023-10" db="EMBL/GenBank/DDBJ databases">
        <title>Niallia locisalis sp.nov. isolated from a salt pond sample.</title>
        <authorList>
            <person name="Li X.-J."/>
            <person name="Dong L."/>
        </authorList>
    </citation>
    <scope>NUCLEOTIDE SEQUENCE [LARGE SCALE GENOMIC DNA]</scope>
    <source>
        <strain evidence="2 3">DSM 29761</strain>
    </source>
</reference>
<dbReference type="PANTHER" id="PTHR43135">
    <property type="entry name" value="ALPHA-D-RIBOSE 1-METHYLPHOSPHONATE 5-TRIPHOSPHATE DIPHOSPHATASE"/>
    <property type="match status" value="1"/>
</dbReference>
<evidence type="ECO:0000259" key="1">
    <source>
        <dbReference type="Pfam" id="PF01979"/>
    </source>
</evidence>
<proteinExistence type="predicted"/>
<dbReference type="Gene3D" id="2.30.40.10">
    <property type="entry name" value="Urease, subunit C, domain 1"/>
    <property type="match status" value="1"/>
</dbReference>
<accession>A0ABZ2CCR5</accession>
<dbReference type="RefSeq" id="WP_338449006.1">
    <property type="nucleotide sequence ID" value="NZ_CP137640.1"/>
</dbReference>
<dbReference type="InterPro" id="IPR011059">
    <property type="entry name" value="Metal-dep_hydrolase_composite"/>
</dbReference>
<keyword evidence="3" id="KW-1185">Reference proteome</keyword>
<dbReference type="Pfam" id="PF01979">
    <property type="entry name" value="Amidohydro_1"/>
    <property type="match status" value="1"/>
</dbReference>
<dbReference type="PANTHER" id="PTHR43135:SF3">
    <property type="entry name" value="ALPHA-D-RIBOSE 1-METHYLPHOSPHONATE 5-TRIPHOSPHATE DIPHOSPHATASE"/>
    <property type="match status" value="1"/>
</dbReference>
<dbReference type="InterPro" id="IPR006680">
    <property type="entry name" value="Amidohydro-rel"/>
</dbReference>
<dbReference type="Proteomes" id="UP001357223">
    <property type="component" value="Chromosome"/>
</dbReference>
<organism evidence="2 3">
    <name type="scientific">Niallia oryzisoli</name>
    <dbReference type="NCBI Taxonomy" id="1737571"/>
    <lineage>
        <taxon>Bacteria</taxon>
        <taxon>Bacillati</taxon>
        <taxon>Bacillota</taxon>
        <taxon>Bacilli</taxon>
        <taxon>Bacillales</taxon>
        <taxon>Bacillaceae</taxon>
        <taxon>Niallia</taxon>
    </lineage>
</organism>
<gene>
    <name evidence="2" type="ORF">R4Z09_22750</name>
</gene>
<dbReference type="SUPFAM" id="SSF51556">
    <property type="entry name" value="Metallo-dependent hydrolases"/>
    <property type="match status" value="1"/>
</dbReference>
<dbReference type="Gene3D" id="3.20.20.140">
    <property type="entry name" value="Metal-dependent hydrolases"/>
    <property type="match status" value="1"/>
</dbReference>
<dbReference type="SUPFAM" id="SSF51338">
    <property type="entry name" value="Composite domain of metallo-dependent hydrolases"/>
    <property type="match status" value="1"/>
</dbReference>
<evidence type="ECO:0000313" key="3">
    <source>
        <dbReference type="Proteomes" id="UP001357223"/>
    </source>
</evidence>